<evidence type="ECO:0000313" key="3">
    <source>
        <dbReference type="Proteomes" id="UP000177698"/>
    </source>
</evidence>
<dbReference type="STRING" id="1802056.A2954_06475"/>
<dbReference type="AlphaFoldDB" id="A0A1F7I9W5"/>
<reference evidence="2 3" key="1">
    <citation type="journal article" date="2016" name="Nat. Commun.">
        <title>Thousands of microbial genomes shed light on interconnected biogeochemical processes in an aquifer system.</title>
        <authorList>
            <person name="Anantharaman K."/>
            <person name="Brown C.T."/>
            <person name="Hug L.A."/>
            <person name="Sharon I."/>
            <person name="Castelle C.J."/>
            <person name="Probst A.J."/>
            <person name="Thomas B.C."/>
            <person name="Singh A."/>
            <person name="Wilkins M.J."/>
            <person name="Karaoz U."/>
            <person name="Brodie E.L."/>
            <person name="Williams K.H."/>
            <person name="Hubbard S.S."/>
            <person name="Banfield J.F."/>
        </authorList>
    </citation>
    <scope>NUCLEOTIDE SEQUENCE [LARGE SCALE GENOMIC DNA]</scope>
</reference>
<keyword evidence="1" id="KW-0472">Membrane</keyword>
<evidence type="ECO:0000313" key="2">
    <source>
        <dbReference type="EMBL" id="OGK40154.1"/>
    </source>
</evidence>
<proteinExistence type="predicted"/>
<dbReference type="EMBL" id="MGAG01000028">
    <property type="protein sequence ID" value="OGK40154.1"/>
    <property type="molecule type" value="Genomic_DNA"/>
</dbReference>
<organism evidence="2 3">
    <name type="scientific">Candidatus Roizmanbacteria bacterium RIFCSPLOWO2_01_FULL_37_12</name>
    <dbReference type="NCBI Taxonomy" id="1802056"/>
    <lineage>
        <taxon>Bacteria</taxon>
        <taxon>Candidatus Roizmaniibacteriota</taxon>
    </lineage>
</organism>
<accession>A0A1F7I9W5</accession>
<evidence type="ECO:0000256" key="1">
    <source>
        <dbReference type="SAM" id="Phobius"/>
    </source>
</evidence>
<gene>
    <name evidence="2" type="ORF">A2954_06475</name>
</gene>
<comment type="caution">
    <text evidence="2">The sequence shown here is derived from an EMBL/GenBank/DDBJ whole genome shotgun (WGS) entry which is preliminary data.</text>
</comment>
<feature type="transmembrane region" description="Helical" evidence="1">
    <location>
        <begin position="12"/>
        <end position="32"/>
    </location>
</feature>
<protein>
    <submittedName>
        <fullName evidence="2">Uncharacterized protein</fullName>
    </submittedName>
</protein>
<keyword evidence="1" id="KW-0812">Transmembrane</keyword>
<name>A0A1F7I9W5_9BACT</name>
<sequence length="162" mass="19252">MKYIKNFLASKIFPFIAGGLILLLVFFTFLSVRFKNKSPEDQQDARLTGLFKLSDLFNIQNKRAFEVQQTIKDQIKVNEEFANFEKRVAGRYPWRKKLPLTSEKYFVYFDLTKKSFIARLYPDNDDLIPQLQAEITRRFKKEKGIPLETFTVDWDVYPKSNF</sequence>
<dbReference type="Proteomes" id="UP000177698">
    <property type="component" value="Unassembled WGS sequence"/>
</dbReference>
<keyword evidence="1" id="KW-1133">Transmembrane helix</keyword>